<dbReference type="Proteomes" id="UP000269331">
    <property type="component" value="Chromosome"/>
</dbReference>
<dbReference type="OrthoDB" id="2136578at2"/>
<feature type="region of interest" description="Disordered" evidence="1">
    <location>
        <begin position="26"/>
        <end position="46"/>
    </location>
</feature>
<evidence type="ECO:0000313" key="4">
    <source>
        <dbReference type="EMBL" id="BBA92633.1"/>
    </source>
</evidence>
<organism evidence="4 5">
    <name type="scientific">Streptococcus ruminantium</name>
    <dbReference type="NCBI Taxonomy" id="1917441"/>
    <lineage>
        <taxon>Bacteria</taxon>
        <taxon>Bacillati</taxon>
        <taxon>Bacillota</taxon>
        <taxon>Bacilli</taxon>
        <taxon>Lactobacillales</taxon>
        <taxon>Streptococcaceae</taxon>
        <taxon>Streptococcus</taxon>
    </lineage>
</organism>
<reference evidence="4 5" key="1">
    <citation type="journal article" date="2018" name="Genome Biol. Evol.">
        <title>Complete Genome Sequence of Streptococcus ruminantium sp. nov. GUT-187T (=DSM 104980T =JCM 31869T), the Type Strain of S. ruminantium, and Comparison with Genome Sequences of Streptococcus suis Strains.</title>
        <authorList>
            <person name="Tohya M."/>
            <person name="Sekizaki T."/>
            <person name="Miyoshi-Akiyama T."/>
        </authorList>
    </citation>
    <scope>NUCLEOTIDE SEQUENCE [LARGE SCALE GENOMIC DNA]</scope>
    <source>
        <strain evidence="4 5">GUT187T</strain>
    </source>
</reference>
<dbReference type="InterPro" id="IPR046254">
    <property type="entry name" value="DUF6287"/>
</dbReference>
<sequence length="251" mass="27280">MKKKYPLALLGLFTLIVFPACHMGKEKTTRSSSNTEHQSTSSSISSTVPRELSLLSMDIDALMQGNYDSILGTWQNSKGETLVFNSKGLVDENRNLLGRGKITDGIFETGYVDSSVGEVDLLMIPKGTTLSSSFLASGVAAPTDASRDRIVAKNGLLGADADAFYRLSNSANSGIDPLKNTETGVQLESGPKTVDYANRILGKNNWRVTEGNYTRTESIPYNVLEGNDNTRYTVYQNGVIVNAGYQIIYQP</sequence>
<dbReference type="RefSeq" id="WP_120171709.1">
    <property type="nucleotide sequence ID" value="NZ_AP018400.1"/>
</dbReference>
<dbReference type="Pfam" id="PF19804">
    <property type="entry name" value="DUF6287"/>
    <property type="match status" value="1"/>
</dbReference>
<dbReference type="KEGG" id="srq:SR187_5125"/>
<dbReference type="AlphaFoldDB" id="A0A2Z5U3Q2"/>
<evidence type="ECO:0000256" key="2">
    <source>
        <dbReference type="SAM" id="SignalP"/>
    </source>
</evidence>
<dbReference type="EMBL" id="AP018400">
    <property type="protein sequence ID" value="BBA92633.1"/>
    <property type="molecule type" value="Genomic_DNA"/>
</dbReference>
<feature type="domain" description="DUF6287" evidence="3">
    <location>
        <begin position="56"/>
        <end position="88"/>
    </location>
</feature>
<evidence type="ECO:0000313" key="5">
    <source>
        <dbReference type="Proteomes" id="UP000269331"/>
    </source>
</evidence>
<name>A0A2Z5U3Q2_9STRE</name>
<gene>
    <name evidence="4" type="ORF">SR187_5125</name>
</gene>
<accession>A0A2Z5U3Q2</accession>
<protein>
    <recommendedName>
        <fullName evidence="3">DUF6287 domain-containing protein</fullName>
    </recommendedName>
</protein>
<proteinExistence type="predicted"/>
<feature type="chain" id="PRO_5039399234" description="DUF6287 domain-containing protein" evidence="2">
    <location>
        <begin position="23"/>
        <end position="251"/>
    </location>
</feature>
<evidence type="ECO:0000259" key="3">
    <source>
        <dbReference type="Pfam" id="PF19804"/>
    </source>
</evidence>
<feature type="compositionally biased region" description="Low complexity" evidence="1">
    <location>
        <begin position="31"/>
        <end position="46"/>
    </location>
</feature>
<keyword evidence="2" id="KW-0732">Signal</keyword>
<evidence type="ECO:0000256" key="1">
    <source>
        <dbReference type="SAM" id="MobiDB-lite"/>
    </source>
</evidence>
<dbReference type="GeneID" id="52229575"/>
<feature type="signal peptide" evidence="2">
    <location>
        <begin position="1"/>
        <end position="22"/>
    </location>
</feature>